<dbReference type="Pfam" id="PF02653">
    <property type="entry name" value="BPD_transp_2"/>
    <property type="match status" value="1"/>
</dbReference>
<dbReference type="InterPro" id="IPR043428">
    <property type="entry name" value="LivM-like"/>
</dbReference>
<comment type="caution">
    <text evidence="7">The sequence shown here is derived from an EMBL/GenBank/DDBJ whole genome shotgun (WGS) entry which is preliminary data.</text>
</comment>
<proteinExistence type="predicted"/>
<keyword evidence="5 6" id="KW-0472">Membrane</keyword>
<feature type="transmembrane region" description="Helical" evidence="6">
    <location>
        <begin position="209"/>
        <end position="234"/>
    </location>
</feature>
<accession>A0ABX2PCU1</accession>
<feature type="transmembrane region" description="Helical" evidence="6">
    <location>
        <begin position="81"/>
        <end position="103"/>
    </location>
</feature>
<dbReference type="EMBL" id="JABCJD010000003">
    <property type="protein sequence ID" value="NVO27297.1"/>
    <property type="molecule type" value="Genomic_DNA"/>
</dbReference>
<keyword evidence="4 6" id="KW-1133">Transmembrane helix</keyword>
<feature type="transmembrane region" description="Helical" evidence="6">
    <location>
        <begin position="42"/>
        <end position="69"/>
    </location>
</feature>
<dbReference type="PANTHER" id="PTHR30482:SF17">
    <property type="entry name" value="ABC TRANSPORTER ATP-BINDING PROTEIN"/>
    <property type="match status" value="1"/>
</dbReference>
<name>A0ABX2PCU1_9RHOB</name>
<dbReference type="RefSeq" id="WP_176853712.1">
    <property type="nucleotide sequence ID" value="NZ_JABCJD010000003.1"/>
</dbReference>
<evidence type="ECO:0000256" key="2">
    <source>
        <dbReference type="ARBA" id="ARBA00022475"/>
    </source>
</evidence>
<evidence type="ECO:0000256" key="6">
    <source>
        <dbReference type="SAM" id="Phobius"/>
    </source>
</evidence>
<keyword evidence="2" id="KW-1003">Cell membrane</keyword>
<reference evidence="7 8" key="1">
    <citation type="submission" date="2020-04" db="EMBL/GenBank/DDBJ databases">
        <title>Donghicola sp., a member of the Rhodobacteraceae family isolated from mangrove forest in Thailand.</title>
        <authorList>
            <person name="Charoenyingcharoen P."/>
            <person name="Yukphan P."/>
        </authorList>
    </citation>
    <scope>NUCLEOTIDE SEQUENCE [LARGE SCALE GENOMIC DNA]</scope>
    <source>
        <strain evidence="7 8">C2-DW-16</strain>
    </source>
</reference>
<feature type="transmembrane region" description="Helical" evidence="6">
    <location>
        <begin position="159"/>
        <end position="179"/>
    </location>
</feature>
<gene>
    <name evidence="7" type="ORF">HJ526_07700</name>
</gene>
<evidence type="ECO:0000256" key="3">
    <source>
        <dbReference type="ARBA" id="ARBA00022692"/>
    </source>
</evidence>
<evidence type="ECO:0000256" key="1">
    <source>
        <dbReference type="ARBA" id="ARBA00004651"/>
    </source>
</evidence>
<evidence type="ECO:0000256" key="4">
    <source>
        <dbReference type="ARBA" id="ARBA00022989"/>
    </source>
</evidence>
<evidence type="ECO:0000313" key="7">
    <source>
        <dbReference type="EMBL" id="NVO27297.1"/>
    </source>
</evidence>
<dbReference type="InterPro" id="IPR001851">
    <property type="entry name" value="ABC_transp_permease"/>
</dbReference>
<comment type="subcellular location">
    <subcellularLocation>
        <location evidence="1">Cell membrane</location>
        <topology evidence="1">Multi-pass membrane protein</topology>
    </subcellularLocation>
</comment>
<feature type="transmembrane region" description="Helical" evidence="6">
    <location>
        <begin position="246"/>
        <end position="270"/>
    </location>
</feature>
<protein>
    <submittedName>
        <fullName evidence="7">Branched-chain amino acid ABC transporter permease</fullName>
    </submittedName>
</protein>
<sequence>MTFHLSKRWLPLLIVLLLVIAPLVAPSTKVLLILALAKSLAVLGVIVLLQAGQVSFGHALFFAIAAYGAAFLGRSMGGGEIVLTLLAGVVAASVVALVIGLFIVRYRHIFFGMLNLAASMIFFSFLEKFYYITGGSDGLSVPRPTVLGMALERGAFEWVLFYGSLGLVLWALAGTHRFLTSPLGQMMRAIKTNEVRLEYLGVSSRRVLLAGYVLSAALCGLGGALMATAQGIVTPEYAWWIRSGEFVFIAILGGAGSVNGALVGALAYEFVKTYAAAFAADVWQLVLGAVLLVVILFAPSGLIGLSQTLGTRRWVQEEGAE</sequence>
<feature type="transmembrane region" description="Helical" evidence="6">
    <location>
        <begin position="282"/>
        <end position="305"/>
    </location>
</feature>
<evidence type="ECO:0000313" key="8">
    <source>
        <dbReference type="Proteomes" id="UP000523601"/>
    </source>
</evidence>
<keyword evidence="3 6" id="KW-0812">Transmembrane</keyword>
<feature type="transmembrane region" description="Helical" evidence="6">
    <location>
        <begin position="109"/>
        <end position="126"/>
    </location>
</feature>
<dbReference type="PANTHER" id="PTHR30482">
    <property type="entry name" value="HIGH-AFFINITY BRANCHED-CHAIN AMINO ACID TRANSPORT SYSTEM PERMEASE"/>
    <property type="match status" value="1"/>
</dbReference>
<dbReference type="Proteomes" id="UP000523601">
    <property type="component" value="Unassembled WGS sequence"/>
</dbReference>
<keyword evidence="8" id="KW-1185">Reference proteome</keyword>
<evidence type="ECO:0000256" key="5">
    <source>
        <dbReference type="ARBA" id="ARBA00023136"/>
    </source>
</evidence>
<dbReference type="CDD" id="cd06581">
    <property type="entry name" value="TM_PBP1_LivM_like"/>
    <property type="match status" value="1"/>
</dbReference>
<organism evidence="7 8">
    <name type="scientific">Donghicola mangrovi</name>
    <dbReference type="NCBI Taxonomy" id="2729614"/>
    <lineage>
        <taxon>Bacteria</taxon>
        <taxon>Pseudomonadati</taxon>
        <taxon>Pseudomonadota</taxon>
        <taxon>Alphaproteobacteria</taxon>
        <taxon>Rhodobacterales</taxon>
        <taxon>Roseobacteraceae</taxon>
        <taxon>Donghicola</taxon>
    </lineage>
</organism>